<comment type="caution">
    <text evidence="1">The sequence shown here is derived from an EMBL/GenBank/DDBJ whole genome shotgun (WGS) entry which is preliminary data.</text>
</comment>
<organism evidence="1">
    <name type="scientific">bioreactor metagenome</name>
    <dbReference type="NCBI Taxonomy" id="1076179"/>
    <lineage>
        <taxon>unclassified sequences</taxon>
        <taxon>metagenomes</taxon>
        <taxon>ecological metagenomes</taxon>
    </lineage>
</organism>
<reference evidence="1" key="1">
    <citation type="submission" date="2019-08" db="EMBL/GenBank/DDBJ databases">
        <authorList>
            <person name="Kucharzyk K."/>
            <person name="Murdoch R.W."/>
            <person name="Higgins S."/>
            <person name="Loffler F."/>
        </authorList>
    </citation>
    <scope>NUCLEOTIDE SEQUENCE</scope>
</reference>
<dbReference type="EMBL" id="VSSQ01036681">
    <property type="protein sequence ID" value="MPM89218.1"/>
    <property type="molecule type" value="Genomic_DNA"/>
</dbReference>
<evidence type="ECO:0000313" key="1">
    <source>
        <dbReference type="EMBL" id="MPM89218.1"/>
    </source>
</evidence>
<sequence length="172" mass="17873">MGDHHLGRRGRAEKHALQVGVHHLIPLGFAHLHHLLGDSHSGVVDHNIHSAKMSHRLFHQGVEFLLHPDVGLYPNGPAAGAINACGHRVALGLTAAVDDHSGPIGRQGISHSLAQPLGAAGDDGDLSAQVKGGDFEGGVFQFDHSNTSVLFEIESASGAFSPLPPASVLTSA</sequence>
<name>A0A645DJJ3_9ZZZZ</name>
<dbReference type="AlphaFoldDB" id="A0A645DJJ3"/>
<proteinExistence type="predicted"/>
<protein>
    <submittedName>
        <fullName evidence="1">Uncharacterized protein</fullName>
    </submittedName>
</protein>
<accession>A0A645DJJ3</accession>
<gene>
    <name evidence="1" type="ORF">SDC9_136326</name>
</gene>